<evidence type="ECO:0000256" key="8">
    <source>
        <dbReference type="ARBA" id="ARBA00022833"/>
    </source>
</evidence>
<keyword evidence="5 9" id="KW-0479">Metal-binding</keyword>
<keyword evidence="9" id="KW-0963">Cytoplasm</keyword>
<keyword evidence="2 9" id="KW-0690">Ribosome biogenesis</keyword>
<dbReference type="PROSITE" id="PS01306">
    <property type="entry name" value="UPF0054"/>
    <property type="match status" value="1"/>
</dbReference>
<evidence type="ECO:0000256" key="3">
    <source>
        <dbReference type="ARBA" id="ARBA00022552"/>
    </source>
</evidence>
<dbReference type="HAMAP" id="MF_00009">
    <property type="entry name" value="Endoribonucl_YbeY"/>
    <property type="match status" value="1"/>
</dbReference>
<evidence type="ECO:0000256" key="6">
    <source>
        <dbReference type="ARBA" id="ARBA00022759"/>
    </source>
</evidence>
<comment type="function">
    <text evidence="9">Single strand-specific metallo-endoribonuclease involved in late-stage 70S ribosome quality control and in maturation of the 3' terminus of the 16S rRNA.</text>
</comment>
<protein>
    <recommendedName>
        <fullName evidence="9">Endoribonuclease YbeY</fullName>
        <ecNumber evidence="9">3.1.-.-</ecNumber>
    </recommendedName>
</protein>
<dbReference type="GO" id="GO:0006364">
    <property type="term" value="P:rRNA processing"/>
    <property type="evidence" value="ECO:0007669"/>
    <property type="project" value="UniProtKB-UniRule"/>
</dbReference>
<reference evidence="11" key="1">
    <citation type="submission" date="2016-04" db="EMBL/GenBank/DDBJ databases">
        <authorList>
            <person name="Antunes L.P."/>
            <person name="Martins L.F."/>
            <person name="Pereira R.V."/>
            <person name="Thomas A.M."/>
            <person name="Barbosa D."/>
            <person name="Nascimento L."/>
            <person name="Silva G.M."/>
            <person name="Condomitti G.W."/>
            <person name="Digiampietri L.A."/>
            <person name="Lombardi K.C."/>
            <person name="Ramos P.L."/>
            <person name="Quaggio R.B."/>
            <person name="Oliveira J.C."/>
            <person name="Pascon R.C."/>
            <person name="Cruz J.B."/>
            <person name="Silva A.M."/>
            <person name="Setubal J.C."/>
        </authorList>
    </citation>
    <scope>NUCLEOTIDE SEQUENCE [LARGE SCALE GENOMIC DNA]</scope>
</reference>
<feature type="binding site" evidence="9">
    <location>
        <position position="132"/>
    </location>
    <ligand>
        <name>Zn(2+)</name>
        <dbReference type="ChEBI" id="CHEBI:29105"/>
        <note>catalytic</note>
    </ligand>
</feature>
<feature type="binding site" evidence="9">
    <location>
        <position position="122"/>
    </location>
    <ligand>
        <name>Zn(2+)</name>
        <dbReference type="ChEBI" id="CHEBI:29105"/>
        <note>catalytic</note>
    </ligand>
</feature>
<comment type="similarity">
    <text evidence="1 9">Belongs to the endoribonuclease YbeY family.</text>
</comment>
<comment type="cofactor">
    <cofactor evidence="9">
        <name>Zn(2+)</name>
        <dbReference type="ChEBI" id="CHEBI:29105"/>
    </cofactor>
    <text evidence="9">Binds 1 zinc ion.</text>
</comment>
<keyword evidence="4 9" id="KW-0540">Nuclease</keyword>
<keyword evidence="6 9" id="KW-0255">Endonuclease</keyword>
<dbReference type="GO" id="GO:0004521">
    <property type="term" value="F:RNA endonuclease activity"/>
    <property type="evidence" value="ECO:0007669"/>
    <property type="project" value="UniProtKB-UniRule"/>
</dbReference>
<evidence type="ECO:0000256" key="1">
    <source>
        <dbReference type="ARBA" id="ARBA00010875"/>
    </source>
</evidence>
<dbReference type="InterPro" id="IPR023091">
    <property type="entry name" value="MetalPrtase_cat_dom_sf_prd"/>
</dbReference>
<keyword evidence="8 9" id="KW-0862">Zinc</keyword>
<comment type="caution">
    <text evidence="10">The sequence shown here is derived from an EMBL/GenBank/DDBJ whole genome shotgun (WGS) entry which is preliminary data.</text>
</comment>
<dbReference type="GO" id="GO:0004222">
    <property type="term" value="F:metalloendopeptidase activity"/>
    <property type="evidence" value="ECO:0007669"/>
    <property type="project" value="InterPro"/>
</dbReference>
<evidence type="ECO:0000256" key="2">
    <source>
        <dbReference type="ARBA" id="ARBA00022517"/>
    </source>
</evidence>
<dbReference type="Gene3D" id="3.40.390.30">
    <property type="entry name" value="Metalloproteases ('zincins'), catalytic domain"/>
    <property type="match status" value="1"/>
</dbReference>
<organism evidence="10 11">
    <name type="scientific">Symbiobacterium thermophilum</name>
    <dbReference type="NCBI Taxonomy" id="2734"/>
    <lineage>
        <taxon>Bacteria</taxon>
        <taxon>Bacillati</taxon>
        <taxon>Bacillota</taxon>
        <taxon>Clostridia</taxon>
        <taxon>Eubacteriales</taxon>
        <taxon>Symbiobacteriaceae</taxon>
        <taxon>Symbiobacterium</taxon>
    </lineage>
</organism>
<dbReference type="Proteomes" id="UP000194267">
    <property type="component" value="Unassembled WGS sequence"/>
</dbReference>
<proteinExistence type="inferred from homology"/>
<keyword evidence="7 9" id="KW-0378">Hydrolase</keyword>
<evidence type="ECO:0000256" key="9">
    <source>
        <dbReference type="HAMAP-Rule" id="MF_00009"/>
    </source>
</evidence>
<dbReference type="PANTHER" id="PTHR46986:SF1">
    <property type="entry name" value="ENDORIBONUCLEASE YBEY, CHLOROPLASTIC"/>
    <property type="match status" value="1"/>
</dbReference>
<evidence type="ECO:0000256" key="7">
    <source>
        <dbReference type="ARBA" id="ARBA00022801"/>
    </source>
</evidence>
<dbReference type="GO" id="GO:0008270">
    <property type="term" value="F:zinc ion binding"/>
    <property type="evidence" value="ECO:0007669"/>
    <property type="project" value="UniProtKB-UniRule"/>
</dbReference>
<name>A0A1Y2T2S6_SYMTR</name>
<sequence length="156" mass="17190">MEIWVNNEQETVELTAEHEELIRRVAERALQLAGARLGTNVSVSITLVDDETITDLNRDHRGLASPTDVLSFSQLEGEEMGDLPEGEPLPLGDIVISVERCVSQAAEYGHSFERELGFLTAHGMLHLLGWDHQTPEDEAAMMAKTEEILAGLGLSR</sequence>
<dbReference type="EMBL" id="LWLV01001376">
    <property type="protein sequence ID" value="OTA40658.1"/>
    <property type="molecule type" value="Genomic_DNA"/>
</dbReference>
<gene>
    <name evidence="9" type="primary">ybeY</name>
    <name evidence="10" type="ORF">A6D92_14710</name>
</gene>
<dbReference type="InterPro" id="IPR020549">
    <property type="entry name" value="YbeY_CS"/>
</dbReference>
<dbReference type="InterPro" id="IPR002036">
    <property type="entry name" value="YbeY"/>
</dbReference>
<feature type="binding site" evidence="9">
    <location>
        <position position="126"/>
    </location>
    <ligand>
        <name>Zn(2+)</name>
        <dbReference type="ChEBI" id="CHEBI:29105"/>
        <note>catalytic</note>
    </ligand>
</feature>
<comment type="subcellular location">
    <subcellularLocation>
        <location evidence="9">Cytoplasm</location>
    </subcellularLocation>
</comment>
<evidence type="ECO:0000313" key="11">
    <source>
        <dbReference type="Proteomes" id="UP000194267"/>
    </source>
</evidence>
<evidence type="ECO:0000256" key="5">
    <source>
        <dbReference type="ARBA" id="ARBA00022723"/>
    </source>
</evidence>
<evidence type="ECO:0000313" key="10">
    <source>
        <dbReference type="EMBL" id="OTA40658.1"/>
    </source>
</evidence>
<accession>A0A1Y2T2S6</accession>
<dbReference type="PANTHER" id="PTHR46986">
    <property type="entry name" value="ENDORIBONUCLEASE YBEY, CHLOROPLASTIC"/>
    <property type="match status" value="1"/>
</dbReference>
<keyword evidence="3 9" id="KW-0698">rRNA processing</keyword>
<dbReference type="AlphaFoldDB" id="A0A1Y2T2S6"/>
<dbReference type="GO" id="GO:0005737">
    <property type="term" value="C:cytoplasm"/>
    <property type="evidence" value="ECO:0007669"/>
    <property type="project" value="UniProtKB-SubCell"/>
</dbReference>
<evidence type="ECO:0000256" key="4">
    <source>
        <dbReference type="ARBA" id="ARBA00022722"/>
    </source>
</evidence>
<dbReference type="SUPFAM" id="SSF55486">
    <property type="entry name" value="Metalloproteases ('zincins'), catalytic domain"/>
    <property type="match status" value="1"/>
</dbReference>
<dbReference type="NCBIfam" id="TIGR00043">
    <property type="entry name" value="rRNA maturation RNase YbeY"/>
    <property type="match status" value="1"/>
</dbReference>
<dbReference type="Pfam" id="PF02130">
    <property type="entry name" value="YbeY"/>
    <property type="match status" value="1"/>
</dbReference>
<dbReference type="EC" id="3.1.-.-" evidence="9"/>